<proteinExistence type="predicted"/>
<dbReference type="PANTHER" id="PTHR47440">
    <property type="entry name" value="RIKEN CDNA A430078G23 GENE"/>
    <property type="match status" value="1"/>
</dbReference>
<feature type="region of interest" description="Disordered" evidence="1">
    <location>
        <begin position="382"/>
        <end position="458"/>
    </location>
</feature>
<gene>
    <name evidence="2" type="ORF">ACEWY4_014319</name>
</gene>
<feature type="compositionally biased region" description="Basic and acidic residues" evidence="1">
    <location>
        <begin position="331"/>
        <end position="340"/>
    </location>
</feature>
<feature type="compositionally biased region" description="Polar residues" evidence="1">
    <location>
        <begin position="403"/>
        <end position="415"/>
    </location>
</feature>
<feature type="region of interest" description="Disordered" evidence="1">
    <location>
        <begin position="25"/>
        <end position="87"/>
    </location>
</feature>
<dbReference type="InterPro" id="IPR053089">
    <property type="entry name" value="Rho_GEF18"/>
</dbReference>
<feature type="region of interest" description="Disordered" evidence="1">
    <location>
        <begin position="283"/>
        <end position="345"/>
    </location>
</feature>
<feature type="compositionally biased region" description="Low complexity" evidence="1">
    <location>
        <begin position="38"/>
        <end position="54"/>
    </location>
</feature>
<dbReference type="SUPFAM" id="SSF57889">
    <property type="entry name" value="Cysteine-rich domain"/>
    <property type="match status" value="1"/>
</dbReference>
<name>A0ABD1JRY3_9TELE</name>
<dbReference type="PANTHER" id="PTHR47440:SF1">
    <property type="entry name" value="RHO_RAC GUANINE NUCLEOTIDE EXCHANGE FACTOR 18"/>
    <property type="match status" value="1"/>
</dbReference>
<accession>A0ABD1JRY3</accession>
<evidence type="ECO:0000313" key="2">
    <source>
        <dbReference type="EMBL" id="KAL2089631.1"/>
    </source>
</evidence>
<evidence type="ECO:0000256" key="1">
    <source>
        <dbReference type="SAM" id="MobiDB-lite"/>
    </source>
</evidence>
<feature type="compositionally biased region" description="Basic and acidic residues" evidence="1">
    <location>
        <begin position="416"/>
        <end position="450"/>
    </location>
</feature>
<dbReference type="EMBL" id="JBHFQA010000012">
    <property type="protein sequence ID" value="KAL2089631.1"/>
    <property type="molecule type" value="Genomic_DNA"/>
</dbReference>
<feature type="region of interest" description="Disordered" evidence="1">
    <location>
        <begin position="160"/>
        <end position="180"/>
    </location>
</feature>
<evidence type="ECO:0000313" key="3">
    <source>
        <dbReference type="Proteomes" id="UP001591681"/>
    </source>
</evidence>
<dbReference type="InterPro" id="IPR046349">
    <property type="entry name" value="C1-like_sf"/>
</dbReference>
<organism evidence="2 3">
    <name type="scientific">Coilia grayii</name>
    <name type="common">Gray's grenadier anchovy</name>
    <dbReference type="NCBI Taxonomy" id="363190"/>
    <lineage>
        <taxon>Eukaryota</taxon>
        <taxon>Metazoa</taxon>
        <taxon>Chordata</taxon>
        <taxon>Craniata</taxon>
        <taxon>Vertebrata</taxon>
        <taxon>Euteleostomi</taxon>
        <taxon>Actinopterygii</taxon>
        <taxon>Neopterygii</taxon>
        <taxon>Teleostei</taxon>
        <taxon>Clupei</taxon>
        <taxon>Clupeiformes</taxon>
        <taxon>Clupeoidei</taxon>
        <taxon>Engraulidae</taxon>
        <taxon>Coilinae</taxon>
        <taxon>Coilia</taxon>
    </lineage>
</organism>
<dbReference type="Proteomes" id="UP001591681">
    <property type="component" value="Unassembled WGS sequence"/>
</dbReference>
<sequence>MADSPLNNSWPSFSKLWMKRWSFKRGSEGKPCVPPANLGSGTDISSSLSPSSIPEDVFFTEEQSPSSTESDYENPRQEVESSAEDLLDFNPSLRDSEFFRDLHPDHTASKTAPPTALSIVITPVGEHSLSPTLHVYQIVDQGSRPEPPVTSNYCQAVPPWQISSSSSSSNMENQHGDSEQPTVTVNTMVQLGDPEAPQEHLSDSDPDNIPMLVRSMSTSRRHSWEVPISPIDLGRRLSLDTAAMDSDGEREESILSKSKCRQHFVYPECSEEKEGNDFAFQQEKSAEAGRSPGEMSDVLASDERSRAAHVSRILETSSQAAKASGEEQDLEDRLQSEEGQSHLLMVQKVLHELKQYHGAKRRSRGSDERDSSSVTWYEFLSNENEEDEDKTEKSERGAKVKRTLSSLRNRVTGSFNKDKGKSREKDREQQKEKGKEREKEREEKEREKLRRSSSSGHHLVPGSFSSCATCSLCSKTLQRKHGLQCLSEYPTRMPLLAYTTLPLCMPYFSAFLHSKICTYGMLL</sequence>
<protein>
    <submittedName>
        <fullName evidence="2">Uncharacterized protein</fullName>
    </submittedName>
</protein>
<reference evidence="2 3" key="1">
    <citation type="submission" date="2024-09" db="EMBL/GenBank/DDBJ databases">
        <title>A chromosome-level genome assembly of Gray's grenadier anchovy, Coilia grayii.</title>
        <authorList>
            <person name="Fu Z."/>
        </authorList>
    </citation>
    <scope>NUCLEOTIDE SEQUENCE [LARGE SCALE GENOMIC DNA]</scope>
    <source>
        <strain evidence="2">G4</strain>
        <tissue evidence="2">Muscle</tissue>
    </source>
</reference>
<dbReference type="AlphaFoldDB" id="A0ABD1JRY3"/>
<comment type="caution">
    <text evidence="2">The sequence shown here is derived from an EMBL/GenBank/DDBJ whole genome shotgun (WGS) entry which is preliminary data.</text>
</comment>
<keyword evidence="3" id="KW-1185">Reference proteome</keyword>